<evidence type="ECO:0000256" key="6">
    <source>
        <dbReference type="SAM" id="MobiDB-lite"/>
    </source>
</evidence>
<dbReference type="GO" id="GO:0019898">
    <property type="term" value="C:extrinsic component of membrane"/>
    <property type="evidence" value="ECO:0007669"/>
    <property type="project" value="InterPro"/>
</dbReference>
<keyword evidence="7" id="KW-0732">Signal</keyword>
<dbReference type="InterPro" id="IPR058627">
    <property type="entry name" value="MdtA-like_C"/>
</dbReference>
<feature type="domain" description="Multidrug resistance protein MdtA-like alpha-helical hairpin" evidence="8">
    <location>
        <begin position="110"/>
        <end position="186"/>
    </location>
</feature>
<keyword evidence="3" id="KW-0813">Transport</keyword>
<keyword evidence="12" id="KW-1185">Reference proteome</keyword>
<feature type="compositionally biased region" description="Low complexity" evidence="6">
    <location>
        <begin position="277"/>
        <end position="294"/>
    </location>
</feature>
<dbReference type="EMBL" id="ACIS01000001">
    <property type="protein sequence ID" value="EEG10407.1"/>
    <property type="molecule type" value="Genomic_DNA"/>
</dbReference>
<dbReference type="SUPFAM" id="SSF111369">
    <property type="entry name" value="HlyD-like secretion proteins"/>
    <property type="match status" value="1"/>
</dbReference>
<evidence type="ECO:0000256" key="5">
    <source>
        <dbReference type="SAM" id="Coils"/>
    </source>
</evidence>
<feature type="region of interest" description="Disordered" evidence="6">
    <location>
        <begin position="265"/>
        <end position="294"/>
    </location>
</feature>
<dbReference type="PANTHER" id="PTHR30469">
    <property type="entry name" value="MULTIDRUG RESISTANCE PROTEIN MDTA"/>
    <property type="match status" value="1"/>
</dbReference>
<dbReference type="Gene3D" id="2.40.30.170">
    <property type="match status" value="1"/>
</dbReference>
<evidence type="ECO:0000259" key="10">
    <source>
        <dbReference type="Pfam" id="PF25967"/>
    </source>
</evidence>
<dbReference type="Pfam" id="PF25917">
    <property type="entry name" value="BSH_RND"/>
    <property type="match status" value="1"/>
</dbReference>
<evidence type="ECO:0000256" key="7">
    <source>
        <dbReference type="SAM" id="SignalP"/>
    </source>
</evidence>
<dbReference type="eggNOG" id="COG0845">
    <property type="taxonomic scope" value="Bacteria"/>
</dbReference>
<dbReference type="Proteomes" id="UP000003165">
    <property type="component" value="Unassembled WGS sequence"/>
</dbReference>
<feature type="chain" id="PRO_5002893676" evidence="7">
    <location>
        <begin position="35"/>
        <end position="409"/>
    </location>
</feature>
<dbReference type="InterPro" id="IPR006311">
    <property type="entry name" value="TAT_signal"/>
</dbReference>
<dbReference type="AlphaFoldDB" id="B9YZ54"/>
<accession>B9YZ54</accession>
<dbReference type="NCBIfam" id="TIGR01730">
    <property type="entry name" value="RND_mfp"/>
    <property type="match status" value="1"/>
</dbReference>
<comment type="similarity">
    <text evidence="2">Belongs to the membrane fusion protein (MFP) (TC 8.A.1) family.</text>
</comment>
<evidence type="ECO:0000256" key="4">
    <source>
        <dbReference type="ARBA" id="ARBA00023054"/>
    </source>
</evidence>
<dbReference type="InterPro" id="IPR006143">
    <property type="entry name" value="RND_pump_MFP"/>
</dbReference>
<comment type="subcellular location">
    <subcellularLocation>
        <location evidence="1">Cell envelope</location>
    </subcellularLocation>
</comment>
<dbReference type="InterPro" id="IPR058625">
    <property type="entry name" value="MdtA-like_BSH"/>
</dbReference>
<name>B9YZ54_9NEIS</name>
<feature type="coiled-coil region" evidence="5">
    <location>
        <begin position="148"/>
        <end position="182"/>
    </location>
</feature>
<evidence type="ECO:0000256" key="1">
    <source>
        <dbReference type="ARBA" id="ARBA00004196"/>
    </source>
</evidence>
<comment type="caution">
    <text evidence="11">The sequence shown here is derived from an EMBL/GenBank/DDBJ whole genome shotgun (WGS) entry which is preliminary data.</text>
</comment>
<dbReference type="InterPro" id="IPR030190">
    <property type="entry name" value="MacA_alpha-hairpin_sf"/>
</dbReference>
<dbReference type="RefSeq" id="WP_008952409.1">
    <property type="nucleotide sequence ID" value="NZ_ACIS01000001.1"/>
</dbReference>
<dbReference type="GO" id="GO:0015562">
    <property type="term" value="F:efflux transmembrane transporter activity"/>
    <property type="evidence" value="ECO:0007669"/>
    <property type="project" value="TreeGrafter"/>
</dbReference>
<dbReference type="Gene3D" id="2.40.420.20">
    <property type="match status" value="1"/>
</dbReference>
<protein>
    <submittedName>
        <fullName evidence="11">Efflux transporter, RND family, MFP subunit</fullName>
    </submittedName>
</protein>
<reference evidence="11 12" key="1">
    <citation type="submission" date="2009-02" db="EMBL/GenBank/DDBJ databases">
        <title>Sequencing of the draft genome and assembly of Lutiella nitroferrum 2002.</title>
        <authorList>
            <consortium name="US DOE Joint Genome Institute (JGI-PGF)"/>
            <person name="Lucas S."/>
            <person name="Copeland A."/>
            <person name="Lapidus A."/>
            <person name="Glavina del Rio T."/>
            <person name="Tice H."/>
            <person name="Bruce D."/>
            <person name="Goodwin L."/>
            <person name="Pitluck S."/>
            <person name="Larimer F."/>
            <person name="Land M.L."/>
            <person name="Hauser L."/>
            <person name="Coates J.D."/>
        </authorList>
    </citation>
    <scope>NUCLEOTIDE SEQUENCE [LARGE SCALE GENOMIC DNA]</scope>
    <source>
        <strain evidence="11 12">2002</strain>
    </source>
</reference>
<evidence type="ECO:0000256" key="2">
    <source>
        <dbReference type="ARBA" id="ARBA00009477"/>
    </source>
</evidence>
<organism evidence="11 12">
    <name type="scientific">Pseudogulbenkiania ferrooxidans 2002</name>
    <dbReference type="NCBI Taxonomy" id="279714"/>
    <lineage>
        <taxon>Bacteria</taxon>
        <taxon>Pseudomonadati</taxon>
        <taxon>Pseudomonadota</taxon>
        <taxon>Betaproteobacteria</taxon>
        <taxon>Neisseriales</taxon>
        <taxon>Chromobacteriaceae</taxon>
        <taxon>Pseudogulbenkiania</taxon>
    </lineage>
</organism>
<feature type="domain" description="Multidrug resistance protein MdtA-like C-terminal permuted SH3" evidence="10">
    <location>
        <begin position="331"/>
        <end position="391"/>
    </location>
</feature>
<feature type="signal peptide" evidence="7">
    <location>
        <begin position="1"/>
        <end position="34"/>
    </location>
</feature>
<evidence type="ECO:0000313" key="12">
    <source>
        <dbReference type="Proteomes" id="UP000003165"/>
    </source>
</evidence>
<dbReference type="Pfam" id="PF25876">
    <property type="entry name" value="HH_MFP_RND"/>
    <property type="match status" value="1"/>
</dbReference>
<gene>
    <name evidence="11" type="ORF">FuraDRAFT_0389</name>
</gene>
<evidence type="ECO:0000259" key="8">
    <source>
        <dbReference type="Pfam" id="PF25876"/>
    </source>
</evidence>
<dbReference type="Gene3D" id="6.10.140.1990">
    <property type="match status" value="1"/>
</dbReference>
<evidence type="ECO:0000256" key="3">
    <source>
        <dbReference type="ARBA" id="ARBA00022448"/>
    </source>
</evidence>
<dbReference type="GO" id="GO:1990281">
    <property type="term" value="C:efflux pump complex"/>
    <property type="evidence" value="ECO:0007669"/>
    <property type="project" value="TreeGrafter"/>
</dbReference>
<dbReference type="Gene3D" id="2.40.50.100">
    <property type="match status" value="1"/>
</dbReference>
<sequence length="409" mass="42747" precursor="true">MTLVPKTWQRRALLAAAVLAAAGGAKLLLFPAPASPAYLTAPVTRADLEDSVLASGAVKALKQVSVGAQVSGEVKSLKVSLGQQVKKGELVAEIDPRSQQNTLLDAEAALASKQAQLRVKQAALTKADLDARRQTSMLAEEATARENVDSARASLATARAEVAQLQAEIEQARITLNTARLNLGYTKIVAPIDGVVVAVPVEEGQTVNASQSAPTIVKIAQLDTVTVKAEISEGDVTRVKPGLPVYFTILGAPDRRYRATLRAIDPGPQSLSDAADSSTSSSSSSSSSSNSSSSSSSAIYYYGLFDVPNPDHQLRISMTTQVSIVLAEARNVLTIPATALGERGQDGVYTVTVLDQDGRPSPRRVKIGLNNNVSAQVLSGLKQGERVVVGQASASTASSSERRGPPMGL</sequence>
<dbReference type="GO" id="GO:1990961">
    <property type="term" value="P:xenobiotic detoxification by transmembrane export across the plasma membrane"/>
    <property type="evidence" value="ECO:0007669"/>
    <property type="project" value="InterPro"/>
</dbReference>
<dbReference type="Pfam" id="PF25967">
    <property type="entry name" value="RND-MFP_C"/>
    <property type="match status" value="1"/>
</dbReference>
<evidence type="ECO:0000313" key="11">
    <source>
        <dbReference type="EMBL" id="EEG10407.1"/>
    </source>
</evidence>
<proteinExistence type="inferred from homology"/>
<dbReference type="PANTHER" id="PTHR30469:SF33">
    <property type="entry name" value="SLR1207 PROTEIN"/>
    <property type="match status" value="1"/>
</dbReference>
<keyword evidence="4 5" id="KW-0175">Coiled coil</keyword>
<evidence type="ECO:0000259" key="9">
    <source>
        <dbReference type="Pfam" id="PF25917"/>
    </source>
</evidence>
<dbReference type="PROSITE" id="PS51318">
    <property type="entry name" value="TAT"/>
    <property type="match status" value="1"/>
</dbReference>
<dbReference type="InterPro" id="IPR058624">
    <property type="entry name" value="MdtA-like_HH"/>
</dbReference>
<dbReference type="GO" id="GO:0030313">
    <property type="term" value="C:cell envelope"/>
    <property type="evidence" value="ECO:0007669"/>
    <property type="project" value="UniProtKB-SubCell"/>
</dbReference>
<dbReference type="GO" id="GO:1990195">
    <property type="term" value="C:macrolide transmembrane transporter complex"/>
    <property type="evidence" value="ECO:0007669"/>
    <property type="project" value="InterPro"/>
</dbReference>
<feature type="domain" description="Multidrug resistance protein MdtA-like barrel-sandwich hybrid" evidence="9">
    <location>
        <begin position="63"/>
        <end position="217"/>
    </location>
</feature>